<dbReference type="Gene3D" id="3.40.630.30">
    <property type="match status" value="1"/>
</dbReference>
<dbReference type="PROSITE" id="PS51186">
    <property type="entry name" value="GNAT"/>
    <property type="match status" value="1"/>
</dbReference>
<dbReference type="AlphaFoldDB" id="A0A1N6R0F1"/>
<dbReference type="PRINTS" id="PR01754">
    <property type="entry name" value="SACTRNSFRASE"/>
</dbReference>
<sequence>MHILPLDARQAQAFDAAENEFEVREVYDLGFEKGDWLLRARAVEPYLKRYIGDPEDMAGAQYFAAREGDELVGMLALSESWNDLASLDQLLVARAWRGRGVASALLDFAKAWARQSGLAGVRLETQSTNVPACRLYQRHGFVLGGADRLVYRADPALAHEVALYWYWFDTRA</sequence>
<name>A0A1N6R0F1_AQUAC</name>
<evidence type="ECO:0000256" key="2">
    <source>
        <dbReference type="ARBA" id="ARBA00023315"/>
    </source>
</evidence>
<dbReference type="PANTHER" id="PTHR43877:SF2">
    <property type="entry name" value="AMINOALKYLPHOSPHONATE N-ACETYLTRANSFERASE-RELATED"/>
    <property type="match status" value="1"/>
</dbReference>
<reference evidence="4 5" key="1">
    <citation type="submission" date="2017-01" db="EMBL/GenBank/DDBJ databases">
        <authorList>
            <person name="Mah S.A."/>
            <person name="Swanson W.J."/>
            <person name="Moy G.W."/>
            <person name="Vacquier V.D."/>
        </authorList>
    </citation>
    <scope>NUCLEOTIDE SEQUENCE [LARGE SCALE GENOMIC DNA]</scope>
    <source>
        <strain evidence="4 5">RU36E</strain>
    </source>
</reference>
<evidence type="ECO:0000313" key="5">
    <source>
        <dbReference type="Proteomes" id="UP000185841"/>
    </source>
</evidence>
<gene>
    <name evidence="4" type="ORF">SAMN05878282_102775</name>
</gene>
<dbReference type="RefSeq" id="WP_076425920.1">
    <property type="nucleotide sequence ID" value="NZ_FTMP01000002.1"/>
</dbReference>
<dbReference type="EMBL" id="FTMP01000002">
    <property type="protein sequence ID" value="SIQ22262.1"/>
    <property type="molecule type" value="Genomic_DNA"/>
</dbReference>
<proteinExistence type="predicted"/>
<keyword evidence="1 4" id="KW-0808">Transferase</keyword>
<dbReference type="CDD" id="cd04301">
    <property type="entry name" value="NAT_SF"/>
    <property type="match status" value="1"/>
</dbReference>
<dbReference type="GO" id="GO:0016747">
    <property type="term" value="F:acyltransferase activity, transferring groups other than amino-acyl groups"/>
    <property type="evidence" value="ECO:0007669"/>
    <property type="project" value="InterPro"/>
</dbReference>
<dbReference type="InterPro" id="IPR008125">
    <property type="entry name" value="Streptothricin_AcTrfase"/>
</dbReference>
<dbReference type="PANTHER" id="PTHR43877">
    <property type="entry name" value="AMINOALKYLPHOSPHONATE N-ACETYLTRANSFERASE-RELATED-RELATED"/>
    <property type="match status" value="1"/>
</dbReference>
<dbReference type="SUPFAM" id="SSF55729">
    <property type="entry name" value="Acyl-CoA N-acyltransferases (Nat)"/>
    <property type="match status" value="1"/>
</dbReference>
<accession>A0A1N6R0F1</accession>
<dbReference type="InterPro" id="IPR050832">
    <property type="entry name" value="Bact_Acetyltransf"/>
</dbReference>
<feature type="domain" description="N-acetyltransferase" evidence="3">
    <location>
        <begin position="6"/>
        <end position="170"/>
    </location>
</feature>
<keyword evidence="2" id="KW-0012">Acyltransferase</keyword>
<protein>
    <submittedName>
        <fullName evidence="4">Streptothricin acetyltransferase</fullName>
    </submittedName>
</protein>
<dbReference type="Pfam" id="PF00583">
    <property type="entry name" value="Acetyltransf_1"/>
    <property type="match status" value="1"/>
</dbReference>
<dbReference type="InterPro" id="IPR000182">
    <property type="entry name" value="GNAT_dom"/>
</dbReference>
<organism evidence="4 5">
    <name type="scientific">Aquipseudomonas alcaligenes</name>
    <name type="common">Pseudomonas alcaligenes</name>
    <dbReference type="NCBI Taxonomy" id="43263"/>
    <lineage>
        <taxon>Bacteria</taxon>
        <taxon>Pseudomonadati</taxon>
        <taxon>Pseudomonadota</taxon>
        <taxon>Gammaproteobacteria</taxon>
        <taxon>Pseudomonadales</taxon>
        <taxon>Pseudomonadaceae</taxon>
        <taxon>Aquipseudomonas</taxon>
    </lineage>
</organism>
<evidence type="ECO:0000259" key="3">
    <source>
        <dbReference type="PROSITE" id="PS51186"/>
    </source>
</evidence>
<evidence type="ECO:0000256" key="1">
    <source>
        <dbReference type="ARBA" id="ARBA00022679"/>
    </source>
</evidence>
<evidence type="ECO:0000313" key="4">
    <source>
        <dbReference type="EMBL" id="SIQ22262.1"/>
    </source>
</evidence>
<dbReference type="InterPro" id="IPR016181">
    <property type="entry name" value="Acyl_CoA_acyltransferase"/>
</dbReference>
<dbReference type="Proteomes" id="UP000185841">
    <property type="component" value="Unassembled WGS sequence"/>
</dbReference>